<proteinExistence type="predicted"/>
<dbReference type="AlphaFoldDB" id="A0A8D8FJS3"/>
<dbReference type="EMBL" id="HBUE01071050">
    <property type="protein sequence ID" value="CAG6472659.1"/>
    <property type="molecule type" value="Transcribed_RNA"/>
</dbReference>
<name>A0A8D8FJS3_CULPI</name>
<dbReference type="EMBL" id="HBUE01071055">
    <property type="protein sequence ID" value="CAG6472664.1"/>
    <property type="molecule type" value="Transcribed_RNA"/>
</dbReference>
<organism evidence="1">
    <name type="scientific">Culex pipiens</name>
    <name type="common">House mosquito</name>
    <dbReference type="NCBI Taxonomy" id="7175"/>
    <lineage>
        <taxon>Eukaryota</taxon>
        <taxon>Metazoa</taxon>
        <taxon>Ecdysozoa</taxon>
        <taxon>Arthropoda</taxon>
        <taxon>Hexapoda</taxon>
        <taxon>Insecta</taxon>
        <taxon>Pterygota</taxon>
        <taxon>Neoptera</taxon>
        <taxon>Endopterygota</taxon>
        <taxon>Diptera</taxon>
        <taxon>Nematocera</taxon>
        <taxon>Culicoidea</taxon>
        <taxon>Culicidae</taxon>
        <taxon>Culicinae</taxon>
        <taxon>Culicini</taxon>
        <taxon>Culex</taxon>
        <taxon>Culex</taxon>
    </lineage>
</organism>
<protein>
    <submittedName>
        <fullName evidence="1">(northern house mosquito) hypothetical protein</fullName>
    </submittedName>
</protein>
<evidence type="ECO:0000313" key="1">
    <source>
        <dbReference type="EMBL" id="CAG6472664.1"/>
    </source>
</evidence>
<reference evidence="1" key="1">
    <citation type="submission" date="2021-05" db="EMBL/GenBank/DDBJ databases">
        <authorList>
            <person name="Alioto T."/>
            <person name="Alioto T."/>
            <person name="Gomez Garrido J."/>
        </authorList>
    </citation>
    <scope>NUCLEOTIDE SEQUENCE</scope>
</reference>
<sequence>MEKDADGLAELGLVQEGIVYEIAERLHLALHGNPLARIVWQAKPHRNQAGMFVQQVGTSTPELFHFMPCEPVFQQVRSDRGLLFGKFVHLLPQSCFAFRDLRIVRWFSFSHCFYCSNYTCVELKVFS</sequence>
<accession>A0A8D8FJS3</accession>